<dbReference type="AlphaFoldDB" id="A0A8D8UIP6"/>
<dbReference type="PRINTS" id="PR00094">
    <property type="entry name" value="ADENYLTKNASE"/>
</dbReference>
<protein>
    <submittedName>
        <fullName evidence="5">Adenylate kinase isoenzyme 1</fullName>
    </submittedName>
</protein>
<dbReference type="CDD" id="cd01428">
    <property type="entry name" value="ADK"/>
    <property type="match status" value="1"/>
</dbReference>
<evidence type="ECO:0000256" key="2">
    <source>
        <dbReference type="ARBA" id="ARBA00022741"/>
    </source>
</evidence>
<dbReference type="EMBL" id="HBUF01343539">
    <property type="protein sequence ID" value="CAG6706805.1"/>
    <property type="molecule type" value="Transcribed_RNA"/>
</dbReference>
<evidence type="ECO:0000256" key="1">
    <source>
        <dbReference type="ARBA" id="ARBA00022679"/>
    </source>
</evidence>
<dbReference type="EMBL" id="HBUF01080088">
    <property type="protein sequence ID" value="CAG6632553.1"/>
    <property type="molecule type" value="Transcribed_RNA"/>
</dbReference>
<keyword evidence="2" id="KW-0547">Nucleotide-binding</keyword>
<dbReference type="GO" id="GO:0019205">
    <property type="term" value="F:nucleobase-containing compound kinase activity"/>
    <property type="evidence" value="ECO:0007669"/>
    <property type="project" value="InterPro"/>
</dbReference>
<evidence type="ECO:0000313" key="5">
    <source>
        <dbReference type="EMBL" id="CAG6706808.1"/>
    </source>
</evidence>
<dbReference type="EMBL" id="HBUF01080083">
    <property type="protein sequence ID" value="CAG6632542.1"/>
    <property type="molecule type" value="Transcribed_RNA"/>
</dbReference>
<dbReference type="EMBL" id="HBUF01198970">
    <property type="protein sequence ID" value="CAG6661190.1"/>
    <property type="molecule type" value="Transcribed_RNA"/>
</dbReference>
<dbReference type="PROSITE" id="PS00113">
    <property type="entry name" value="ADENYLATE_KINASE"/>
    <property type="match status" value="1"/>
</dbReference>
<dbReference type="GO" id="GO:0006139">
    <property type="term" value="P:nucleobase-containing compound metabolic process"/>
    <property type="evidence" value="ECO:0007669"/>
    <property type="project" value="InterPro"/>
</dbReference>
<dbReference type="EMBL" id="HBUF01343543">
    <property type="protein sequence ID" value="CAG6706809.1"/>
    <property type="molecule type" value="Transcribed_RNA"/>
</dbReference>
<dbReference type="EMBL" id="HBUF01080087">
    <property type="protein sequence ID" value="CAG6632551.1"/>
    <property type="molecule type" value="Transcribed_RNA"/>
</dbReference>
<proteinExistence type="inferred from homology"/>
<keyword evidence="3 4" id="KW-0418">Kinase</keyword>
<dbReference type="Gene3D" id="3.40.50.300">
    <property type="entry name" value="P-loop containing nucleotide triphosphate hydrolases"/>
    <property type="match status" value="1"/>
</dbReference>
<dbReference type="PANTHER" id="PTHR23359">
    <property type="entry name" value="NUCLEOTIDE KINASE"/>
    <property type="match status" value="1"/>
</dbReference>
<dbReference type="InterPro" id="IPR027417">
    <property type="entry name" value="P-loop_NTPase"/>
</dbReference>
<dbReference type="EMBL" id="HBUF01080084">
    <property type="protein sequence ID" value="CAG6632544.1"/>
    <property type="molecule type" value="Transcribed_RNA"/>
</dbReference>
<dbReference type="InterPro" id="IPR033690">
    <property type="entry name" value="Adenylat_kinase_CS"/>
</dbReference>
<dbReference type="Pfam" id="PF00406">
    <property type="entry name" value="ADK"/>
    <property type="match status" value="1"/>
</dbReference>
<evidence type="ECO:0000256" key="3">
    <source>
        <dbReference type="ARBA" id="ARBA00022777"/>
    </source>
</evidence>
<dbReference type="EMBL" id="HBUF01343540">
    <property type="protein sequence ID" value="CAG6706806.1"/>
    <property type="molecule type" value="Transcribed_RNA"/>
</dbReference>
<dbReference type="EMBL" id="HBUF01343542">
    <property type="protein sequence ID" value="CAG6706808.1"/>
    <property type="molecule type" value="Transcribed_RNA"/>
</dbReference>
<dbReference type="EMBL" id="HBUF01198969">
    <property type="protein sequence ID" value="CAG6661189.1"/>
    <property type="molecule type" value="Transcribed_RNA"/>
</dbReference>
<dbReference type="EMBL" id="HBUF01198971">
    <property type="protein sequence ID" value="CAG6661191.1"/>
    <property type="molecule type" value="Transcribed_RNA"/>
</dbReference>
<organism evidence="5">
    <name type="scientific">Cacopsylla melanoneura</name>
    <dbReference type="NCBI Taxonomy" id="428564"/>
    <lineage>
        <taxon>Eukaryota</taxon>
        <taxon>Metazoa</taxon>
        <taxon>Ecdysozoa</taxon>
        <taxon>Arthropoda</taxon>
        <taxon>Hexapoda</taxon>
        <taxon>Insecta</taxon>
        <taxon>Pterygota</taxon>
        <taxon>Neoptera</taxon>
        <taxon>Paraneoptera</taxon>
        <taxon>Hemiptera</taxon>
        <taxon>Sternorrhyncha</taxon>
        <taxon>Psylloidea</taxon>
        <taxon>Psyllidae</taxon>
        <taxon>Psyllinae</taxon>
        <taxon>Cacopsylla</taxon>
    </lineage>
</organism>
<dbReference type="EMBL" id="HBUF01080086">
    <property type="protein sequence ID" value="CAG6632549.1"/>
    <property type="molecule type" value="Transcribed_RNA"/>
</dbReference>
<comment type="similarity">
    <text evidence="4">Belongs to the adenylate kinase family.</text>
</comment>
<dbReference type="GO" id="GO:0005524">
    <property type="term" value="F:ATP binding"/>
    <property type="evidence" value="ECO:0007669"/>
    <property type="project" value="InterPro"/>
</dbReference>
<dbReference type="InterPro" id="IPR000850">
    <property type="entry name" value="Adenylat/UMP-CMP_kin"/>
</dbReference>
<name>A0A8D8UIP6_9HEMI</name>
<reference evidence="5" key="1">
    <citation type="submission" date="2021-05" db="EMBL/GenBank/DDBJ databases">
        <authorList>
            <person name="Alioto T."/>
            <person name="Alioto T."/>
            <person name="Gomez Garrido J."/>
        </authorList>
    </citation>
    <scope>NUCLEOTIDE SEQUENCE</scope>
</reference>
<dbReference type="SUPFAM" id="SSF52540">
    <property type="entry name" value="P-loop containing nucleoside triphosphate hydrolases"/>
    <property type="match status" value="1"/>
</dbReference>
<sequence length="235" mass="26262">MGACKMYLCVRHYRIVAQLKEPKFELGYYGYKFNMPPVMTSVKESNLPIIWLLGGPGSGKGTQAEKIVQKYGYTHISTGDLLREEVNSGSERGSDLSKVMKDGGLVSTDVVMELLGEKVLKELPNSKGYLIDGYPREKAQGEQFVRDITAPTGIIYFEVPDDIMTARLLERAKTSGREDDNEETIKKRLKTFHDHNDPILQAFEDKVSKLNAVRSPGEIFADVEQILDTLPAKAS</sequence>
<evidence type="ECO:0000256" key="4">
    <source>
        <dbReference type="RuleBase" id="RU003330"/>
    </source>
</evidence>
<dbReference type="EMBL" id="HBUF01198972">
    <property type="protein sequence ID" value="CAG6661192.1"/>
    <property type="molecule type" value="Transcribed_RNA"/>
</dbReference>
<dbReference type="EMBL" id="HBUF01080085">
    <property type="protein sequence ID" value="CAG6632546.1"/>
    <property type="molecule type" value="Transcribed_RNA"/>
</dbReference>
<dbReference type="HAMAP" id="MF_00235">
    <property type="entry name" value="Adenylate_kinase_Adk"/>
    <property type="match status" value="1"/>
</dbReference>
<keyword evidence="1 4" id="KW-0808">Transferase</keyword>
<accession>A0A8D8UIP6</accession>